<dbReference type="AlphaFoldDB" id="A0ABD2ZYH9"/>
<name>A0ABD2ZYH9_9GENT</name>
<comment type="caution">
    <text evidence="2">The sequence shown here is derived from an EMBL/GenBank/DDBJ whole genome shotgun (WGS) entry which is preliminary data.</text>
</comment>
<proteinExistence type="predicted"/>
<dbReference type="InterPro" id="IPR008546">
    <property type="entry name" value="VAN3-bd-like_auxin_canal"/>
</dbReference>
<evidence type="ECO:0000313" key="2">
    <source>
        <dbReference type="EMBL" id="KAL3524511.1"/>
    </source>
</evidence>
<organism evidence="2 3">
    <name type="scientific">Cinchona calisaya</name>
    <dbReference type="NCBI Taxonomy" id="153742"/>
    <lineage>
        <taxon>Eukaryota</taxon>
        <taxon>Viridiplantae</taxon>
        <taxon>Streptophyta</taxon>
        <taxon>Embryophyta</taxon>
        <taxon>Tracheophyta</taxon>
        <taxon>Spermatophyta</taxon>
        <taxon>Magnoliopsida</taxon>
        <taxon>eudicotyledons</taxon>
        <taxon>Gunneridae</taxon>
        <taxon>Pentapetalae</taxon>
        <taxon>asterids</taxon>
        <taxon>lamiids</taxon>
        <taxon>Gentianales</taxon>
        <taxon>Rubiaceae</taxon>
        <taxon>Cinchonoideae</taxon>
        <taxon>Cinchoneae</taxon>
        <taxon>Cinchona</taxon>
    </lineage>
</organism>
<dbReference type="EMBL" id="JBJUIK010000007">
    <property type="protein sequence ID" value="KAL3524511.1"/>
    <property type="molecule type" value="Genomic_DNA"/>
</dbReference>
<evidence type="ECO:0000259" key="1">
    <source>
        <dbReference type="Pfam" id="PF05703"/>
    </source>
</evidence>
<feature type="domain" description="VAN3-binding protein-like auxin canalisation" evidence="1">
    <location>
        <begin position="11"/>
        <end position="133"/>
    </location>
</feature>
<dbReference type="PANTHER" id="PTHR31351">
    <property type="entry name" value="EXPRESSED PROTEIN"/>
    <property type="match status" value="1"/>
</dbReference>
<dbReference type="Proteomes" id="UP001630127">
    <property type="component" value="Unassembled WGS sequence"/>
</dbReference>
<reference evidence="2 3" key="1">
    <citation type="submission" date="2024-11" db="EMBL/GenBank/DDBJ databases">
        <title>A near-complete genome assembly of Cinchona calisaya.</title>
        <authorList>
            <person name="Lian D.C."/>
            <person name="Zhao X.W."/>
            <person name="Wei L."/>
        </authorList>
    </citation>
    <scope>NUCLEOTIDE SEQUENCE [LARGE SCALE GENOMIC DNA]</scope>
    <source>
        <tissue evidence="2">Nenye</tissue>
    </source>
</reference>
<dbReference type="Pfam" id="PF05703">
    <property type="entry name" value="Auxin_canalis"/>
    <property type="match status" value="1"/>
</dbReference>
<protein>
    <recommendedName>
        <fullName evidence="1">VAN3-binding protein-like auxin canalisation domain-containing protein</fullName>
    </recommendedName>
</protein>
<sequence>MNVNDMKGWLKGKSLYGFFRSFKEKKKDEIRFHTAKLHAALSLTQLAAAIAGFTTSTTTEAQNTNPKSNGETRAGYKGMDSIVASAAALMTTVCAEAAESLGADRTQVESAVNSGLAIINPIDMMAVTATTSTCNVL</sequence>
<keyword evidence="3" id="KW-1185">Reference proteome</keyword>
<accession>A0ABD2ZYH9</accession>
<dbReference type="PANTHER" id="PTHR31351:SF30">
    <property type="entry name" value="VAN3-BINDING PROTEIN-LIKE"/>
    <property type="match status" value="1"/>
</dbReference>
<dbReference type="InterPro" id="IPR040269">
    <property type="entry name" value="VAB"/>
</dbReference>
<gene>
    <name evidence="2" type="ORF">ACH5RR_017345</name>
</gene>
<evidence type="ECO:0000313" key="3">
    <source>
        <dbReference type="Proteomes" id="UP001630127"/>
    </source>
</evidence>